<reference evidence="2 3" key="1">
    <citation type="journal article" date="2023" name="Arcadia Sci">
        <title>De novo assembly of a long-read Amblyomma americanum tick genome.</title>
        <authorList>
            <person name="Chou S."/>
            <person name="Poskanzer K.E."/>
            <person name="Rollins M."/>
            <person name="Thuy-Boun P.S."/>
        </authorList>
    </citation>
    <scope>NUCLEOTIDE SEQUENCE [LARGE SCALE GENOMIC DNA]</scope>
    <source>
        <strain evidence="2">F_SG_1</strain>
        <tissue evidence="2">Salivary glands</tissue>
    </source>
</reference>
<name>A0AAQ4D6W4_AMBAM</name>
<evidence type="ECO:0000313" key="3">
    <source>
        <dbReference type="Proteomes" id="UP001321473"/>
    </source>
</evidence>
<keyword evidence="3" id="KW-1185">Reference proteome</keyword>
<feature type="compositionally biased region" description="Polar residues" evidence="1">
    <location>
        <begin position="97"/>
        <end position="109"/>
    </location>
</feature>
<proteinExistence type="predicted"/>
<feature type="compositionally biased region" description="Polar residues" evidence="1">
    <location>
        <begin position="19"/>
        <end position="29"/>
    </location>
</feature>
<organism evidence="2 3">
    <name type="scientific">Amblyomma americanum</name>
    <name type="common">Lone star tick</name>
    <dbReference type="NCBI Taxonomy" id="6943"/>
    <lineage>
        <taxon>Eukaryota</taxon>
        <taxon>Metazoa</taxon>
        <taxon>Ecdysozoa</taxon>
        <taxon>Arthropoda</taxon>
        <taxon>Chelicerata</taxon>
        <taxon>Arachnida</taxon>
        <taxon>Acari</taxon>
        <taxon>Parasitiformes</taxon>
        <taxon>Ixodida</taxon>
        <taxon>Ixodoidea</taxon>
        <taxon>Ixodidae</taxon>
        <taxon>Amblyomminae</taxon>
        <taxon>Amblyomma</taxon>
    </lineage>
</organism>
<protein>
    <submittedName>
        <fullName evidence="2">Uncharacterized protein</fullName>
    </submittedName>
</protein>
<dbReference type="Proteomes" id="UP001321473">
    <property type="component" value="Unassembled WGS sequence"/>
</dbReference>
<dbReference type="EMBL" id="JARKHS020034365">
    <property type="protein sequence ID" value="KAK8758204.1"/>
    <property type="molecule type" value="Genomic_DNA"/>
</dbReference>
<gene>
    <name evidence="2" type="ORF">V5799_004164</name>
</gene>
<feature type="compositionally biased region" description="Basic and acidic residues" evidence="1">
    <location>
        <begin position="46"/>
        <end position="62"/>
    </location>
</feature>
<evidence type="ECO:0000256" key="1">
    <source>
        <dbReference type="SAM" id="MobiDB-lite"/>
    </source>
</evidence>
<comment type="caution">
    <text evidence="2">The sequence shown here is derived from an EMBL/GenBank/DDBJ whole genome shotgun (WGS) entry which is preliminary data.</text>
</comment>
<feature type="region of interest" description="Disordered" evidence="1">
    <location>
        <begin position="1"/>
        <end position="116"/>
    </location>
</feature>
<dbReference type="AlphaFoldDB" id="A0AAQ4D6W4"/>
<accession>A0AAQ4D6W4</accession>
<evidence type="ECO:0000313" key="2">
    <source>
        <dbReference type="EMBL" id="KAK8758204.1"/>
    </source>
</evidence>
<sequence>MNKKKATLAFRPLRHVILNPSSPHTSSVSLHGREKRSSSPRKKRQDRPDKLEDKGKAIENRHGPNYGQASQHTDVPRSAPIPELPTRTPKHAPSPESLGSPQKCLSPSKKTFVLYC</sequence>